<dbReference type="AlphaFoldDB" id="A0AAV4HER6"/>
<accession>A0AAV4HER6</accession>
<sequence>MGAQENPNLPSMEVRVCKTRLSLAYSDLTDLPPDVIAKYGNSILELDLSHNKISFMCGEGVRKRKKLSFYNVLILEREHKHTHTDTKINLT</sequence>
<reference evidence="1 2" key="1">
    <citation type="journal article" date="2021" name="Elife">
        <title>Chloroplast acquisition without the gene transfer in kleptoplastic sea slugs, Plakobranchus ocellatus.</title>
        <authorList>
            <person name="Maeda T."/>
            <person name="Takahashi S."/>
            <person name="Yoshida T."/>
            <person name="Shimamura S."/>
            <person name="Takaki Y."/>
            <person name="Nagai Y."/>
            <person name="Toyoda A."/>
            <person name="Suzuki Y."/>
            <person name="Arimoto A."/>
            <person name="Ishii H."/>
            <person name="Satoh N."/>
            <person name="Nishiyama T."/>
            <person name="Hasebe M."/>
            <person name="Maruyama T."/>
            <person name="Minagawa J."/>
            <person name="Obokata J."/>
            <person name="Shigenobu S."/>
        </authorList>
    </citation>
    <scope>NUCLEOTIDE SEQUENCE [LARGE SCALE GENOMIC DNA]</scope>
</reference>
<comment type="caution">
    <text evidence="1">The sequence shown here is derived from an EMBL/GenBank/DDBJ whole genome shotgun (WGS) entry which is preliminary data.</text>
</comment>
<gene>
    <name evidence="1" type="ORF">ElyMa_004459200</name>
</gene>
<keyword evidence="2" id="KW-1185">Reference proteome</keyword>
<evidence type="ECO:0000313" key="2">
    <source>
        <dbReference type="Proteomes" id="UP000762676"/>
    </source>
</evidence>
<organism evidence="1 2">
    <name type="scientific">Elysia marginata</name>
    <dbReference type="NCBI Taxonomy" id="1093978"/>
    <lineage>
        <taxon>Eukaryota</taxon>
        <taxon>Metazoa</taxon>
        <taxon>Spiralia</taxon>
        <taxon>Lophotrochozoa</taxon>
        <taxon>Mollusca</taxon>
        <taxon>Gastropoda</taxon>
        <taxon>Heterobranchia</taxon>
        <taxon>Euthyneura</taxon>
        <taxon>Panpulmonata</taxon>
        <taxon>Sacoglossa</taxon>
        <taxon>Placobranchoidea</taxon>
        <taxon>Plakobranchidae</taxon>
        <taxon>Elysia</taxon>
    </lineage>
</organism>
<name>A0AAV4HER6_9GAST</name>
<dbReference type="EMBL" id="BMAT01009012">
    <property type="protein sequence ID" value="GFR96728.1"/>
    <property type="molecule type" value="Genomic_DNA"/>
</dbReference>
<proteinExistence type="predicted"/>
<dbReference type="Proteomes" id="UP000762676">
    <property type="component" value="Unassembled WGS sequence"/>
</dbReference>
<evidence type="ECO:0000313" key="1">
    <source>
        <dbReference type="EMBL" id="GFR96728.1"/>
    </source>
</evidence>
<protein>
    <submittedName>
        <fullName evidence="1">Uncharacterized protein</fullName>
    </submittedName>
</protein>